<reference evidence="1" key="1">
    <citation type="submission" date="2021-01" db="EMBL/GenBank/DDBJ databases">
        <title>Phytophthora aleatoria, a newly-described species from Pinus radiata is distinct from Phytophthora cactorum isolates based on comparative genomics.</title>
        <authorList>
            <person name="Mcdougal R."/>
            <person name="Panda P."/>
            <person name="Williams N."/>
            <person name="Studholme D.J."/>
        </authorList>
    </citation>
    <scope>NUCLEOTIDE SEQUENCE</scope>
    <source>
        <strain evidence="1">NZFS 3830</strain>
    </source>
</reference>
<evidence type="ECO:0000313" key="1">
    <source>
        <dbReference type="EMBL" id="KAG6951438.1"/>
    </source>
</evidence>
<gene>
    <name evidence="1" type="ORF">JG687_00013614</name>
</gene>
<organism evidence="1 2">
    <name type="scientific">Phytophthora cactorum</name>
    <dbReference type="NCBI Taxonomy" id="29920"/>
    <lineage>
        <taxon>Eukaryota</taxon>
        <taxon>Sar</taxon>
        <taxon>Stramenopiles</taxon>
        <taxon>Oomycota</taxon>
        <taxon>Peronosporomycetes</taxon>
        <taxon>Peronosporales</taxon>
        <taxon>Peronosporaceae</taxon>
        <taxon>Phytophthora</taxon>
    </lineage>
</organism>
<dbReference type="VEuPathDB" id="FungiDB:PC110_g17604"/>
<accession>A0A8T1TYS4</accession>
<dbReference type="OrthoDB" id="10486386at2759"/>
<dbReference type="EMBL" id="JAENGZ010001015">
    <property type="protein sequence ID" value="KAG6951438.1"/>
    <property type="molecule type" value="Genomic_DNA"/>
</dbReference>
<protein>
    <submittedName>
        <fullName evidence="1">Uncharacterized protein</fullName>
    </submittedName>
</protein>
<sequence>DVGDERLAYVRSDNGNNDADHLTILEYIDVDGTMARNGNEGCSGAHSTAGSEMGREDLQQQLVQDDVLVQTLFRLQYERSLSDRQWQHCDACEGGLPSTGTNQRYVRSGLPFFSMCGVASTVGATTNRFAIGPSAVSEIVSEVVEVVCGALRELIAFPPAANHYYICSYSETKRKQLPSSGYANLISHPMAKRQAYIEDYEGPHGLLVTAVEKKIAAEMADTGPFGIMFDG</sequence>
<name>A0A8T1TYS4_9STRA</name>
<dbReference type="Proteomes" id="UP000688947">
    <property type="component" value="Unassembled WGS sequence"/>
</dbReference>
<dbReference type="AlphaFoldDB" id="A0A8T1TYS4"/>
<evidence type="ECO:0000313" key="2">
    <source>
        <dbReference type="Proteomes" id="UP000688947"/>
    </source>
</evidence>
<proteinExistence type="predicted"/>
<feature type="non-terminal residue" evidence="1">
    <location>
        <position position="1"/>
    </location>
</feature>
<comment type="caution">
    <text evidence="1">The sequence shown here is derived from an EMBL/GenBank/DDBJ whole genome shotgun (WGS) entry which is preliminary data.</text>
</comment>